<evidence type="ECO:0000256" key="2">
    <source>
        <dbReference type="ARBA" id="ARBA00023121"/>
    </source>
</evidence>
<evidence type="ECO:0000313" key="4">
    <source>
        <dbReference type="Proteomes" id="UP000094714"/>
    </source>
</evidence>
<dbReference type="Gene3D" id="3.40.50.10440">
    <property type="entry name" value="Dihydroxyacetone kinase, domain 1"/>
    <property type="match status" value="1"/>
</dbReference>
<dbReference type="PATRIC" id="fig|1613.112.peg.1337"/>
<dbReference type="Pfam" id="PF02645">
    <property type="entry name" value="DegV"/>
    <property type="match status" value="1"/>
</dbReference>
<organism evidence="3 4">
    <name type="scientific">Limosilactobacillus fermentum</name>
    <name type="common">Lactobacillus fermentum</name>
    <dbReference type="NCBI Taxonomy" id="1613"/>
    <lineage>
        <taxon>Bacteria</taxon>
        <taxon>Bacillati</taxon>
        <taxon>Bacillota</taxon>
        <taxon>Bacilli</taxon>
        <taxon>Lactobacillales</taxon>
        <taxon>Lactobacillaceae</taxon>
        <taxon>Limosilactobacillus</taxon>
    </lineage>
</organism>
<dbReference type="Proteomes" id="UP000094714">
    <property type="component" value="Chromosome"/>
</dbReference>
<dbReference type="InterPro" id="IPR003797">
    <property type="entry name" value="DegV"/>
</dbReference>
<sequence>MKMTIKIITDSGANLTTPTINGIDHVTVPLTLTVSGNHYVDDTNLDLPSFQAALFSSKEKTGSACPSTGAWTQAFVGADEIYVITITAALSGSFNAARHAAELYQEEHPEVKIHVFNSKVAGPAMALLAEQIAQLVNQGRTFEEVVTQTEATLANTKLLFMLQSLNNLANNGRVNPALAKLAQALGINVIGSTSAEGNFELVAKTRKGKRVLNKLVDQLTDRGFRGGRVIIDHVANLAGANQLATLITATSPTAQITINQCRGLCSLYAEEGGLMIGFAAG</sequence>
<dbReference type="PROSITE" id="PS51482">
    <property type="entry name" value="DEGV"/>
    <property type="match status" value="1"/>
</dbReference>
<dbReference type="PANTHER" id="PTHR33434:SF2">
    <property type="entry name" value="FATTY ACID-BINDING PROTEIN TM_1468"/>
    <property type="match status" value="1"/>
</dbReference>
<accession>A0A1D7ZXY9</accession>
<dbReference type="Gene3D" id="2.20.28.50">
    <property type="entry name" value="degv family protein"/>
    <property type="match status" value="1"/>
</dbReference>
<evidence type="ECO:0000256" key="1">
    <source>
        <dbReference type="ARBA" id="ARBA00003238"/>
    </source>
</evidence>
<keyword evidence="2" id="KW-0446">Lipid-binding</keyword>
<gene>
    <name evidence="3" type="ORF">LACFE_CDS1277</name>
</gene>
<comment type="function">
    <text evidence="1">May bind long-chain fatty acids, such as palmitate, and may play a role in lipid transport or fatty acid metabolism.</text>
</comment>
<name>A0A1D7ZXY9_LIMFE</name>
<dbReference type="PANTHER" id="PTHR33434">
    <property type="entry name" value="DEGV DOMAIN-CONTAINING PROTEIN DR_1986-RELATED"/>
    <property type="match status" value="1"/>
</dbReference>
<dbReference type="SUPFAM" id="SSF82549">
    <property type="entry name" value="DAK1/DegV-like"/>
    <property type="match status" value="1"/>
</dbReference>
<dbReference type="InterPro" id="IPR043168">
    <property type="entry name" value="DegV_C"/>
</dbReference>
<dbReference type="GO" id="GO:0008289">
    <property type="term" value="F:lipid binding"/>
    <property type="evidence" value="ECO:0007669"/>
    <property type="project" value="UniProtKB-KW"/>
</dbReference>
<proteinExistence type="predicted"/>
<dbReference type="AlphaFoldDB" id="A0A1D7ZXY9"/>
<evidence type="ECO:0000313" key="3">
    <source>
        <dbReference type="EMBL" id="AOR74729.1"/>
    </source>
</evidence>
<reference evidence="3 4" key="1">
    <citation type="submission" date="2016-09" db="EMBL/GenBank/DDBJ databases">
        <title>Genome Sequence of the Lactobacillus fermentum strain NCC2970 (CNCM I-5068).</title>
        <authorList>
            <person name="Barretto C."/>
            <person name="Ngom-Bru C."/>
            <person name="Genevaz A."/>
            <person name="Fournier C."/>
            <person name="Moine D."/>
            <person name="Kassam M."/>
            <person name="Iltis A."/>
            <person name="Sagory-Zalkind P."/>
            <person name="Faucherand G."/>
            <person name="Descombes P."/>
            <person name="Duboux S."/>
        </authorList>
    </citation>
    <scope>NUCLEOTIDE SEQUENCE [LARGE SCALE GENOMIC DNA]</scope>
    <source>
        <strain evidence="3 4">NCC2970</strain>
    </source>
</reference>
<dbReference type="EMBL" id="CP017151">
    <property type="protein sequence ID" value="AOR74729.1"/>
    <property type="molecule type" value="Genomic_DNA"/>
</dbReference>
<dbReference type="InterPro" id="IPR050270">
    <property type="entry name" value="DegV_domain_contain"/>
</dbReference>
<dbReference type="Gene3D" id="3.30.1180.10">
    <property type="match status" value="1"/>
</dbReference>
<protein>
    <submittedName>
        <fullName evidence="3">DegV family protein</fullName>
    </submittedName>
</protein>
<dbReference type="NCBIfam" id="TIGR00762">
    <property type="entry name" value="DegV"/>
    <property type="match status" value="1"/>
</dbReference>